<protein>
    <submittedName>
        <fullName evidence="2">Uncharacterized protein</fullName>
    </submittedName>
</protein>
<proteinExistence type="predicted"/>
<feature type="region of interest" description="Disordered" evidence="1">
    <location>
        <begin position="126"/>
        <end position="152"/>
    </location>
</feature>
<sequence>MEFKDFVQILHPIIGGSSTQGAFVKTLFDVIATEEGQSALEEQSTVTYRSYFNGSTGISRIAQKINPYIETENFVKYIEQFSDETISSLCDSFRQYLPEIDAFNAGIQLAELFRSILKEAASTKRKSAPKSADEIKEPKHIEAEVADDEVPSGAAKEDKKITVIQHQTNVVQNGENNFNLTNNGTMNFNF</sequence>
<dbReference type="EMBL" id="BK032739">
    <property type="protein sequence ID" value="DAF57806.1"/>
    <property type="molecule type" value="Genomic_DNA"/>
</dbReference>
<evidence type="ECO:0000256" key="1">
    <source>
        <dbReference type="SAM" id="MobiDB-lite"/>
    </source>
</evidence>
<evidence type="ECO:0000313" key="2">
    <source>
        <dbReference type="EMBL" id="DAF57806.1"/>
    </source>
</evidence>
<name>A0A8S5T3I2_9CAUD</name>
<accession>A0A8S5T3I2</accession>
<organism evidence="2">
    <name type="scientific">Siphoviridae sp. ctm8l1</name>
    <dbReference type="NCBI Taxonomy" id="2827930"/>
    <lineage>
        <taxon>Viruses</taxon>
        <taxon>Duplodnaviria</taxon>
        <taxon>Heunggongvirae</taxon>
        <taxon>Uroviricota</taxon>
        <taxon>Caudoviricetes</taxon>
    </lineage>
</organism>
<feature type="compositionally biased region" description="Basic and acidic residues" evidence="1">
    <location>
        <begin position="131"/>
        <end position="143"/>
    </location>
</feature>
<reference evidence="2" key="1">
    <citation type="journal article" date="2021" name="Proc. Natl. Acad. Sci. U.S.A.">
        <title>A Catalog of Tens of Thousands of Viruses from Human Metagenomes Reveals Hidden Associations with Chronic Diseases.</title>
        <authorList>
            <person name="Tisza M.J."/>
            <person name="Buck C.B."/>
        </authorList>
    </citation>
    <scope>NUCLEOTIDE SEQUENCE</scope>
    <source>
        <strain evidence="2">Ctm8l1</strain>
    </source>
</reference>